<feature type="domain" description="Pili assembly chaperone N-terminal" evidence="2">
    <location>
        <begin position="22"/>
        <end position="141"/>
    </location>
</feature>
<dbReference type="InterPro" id="IPR013783">
    <property type="entry name" value="Ig-like_fold"/>
</dbReference>
<dbReference type="PANTHER" id="PTHR30251:SF4">
    <property type="entry name" value="SLR1668 PROTEIN"/>
    <property type="match status" value="1"/>
</dbReference>
<accession>A0A369ULC0</accession>
<dbReference type="InterPro" id="IPR008962">
    <property type="entry name" value="PapD-like_sf"/>
</dbReference>
<dbReference type="EMBL" id="QQAH01000016">
    <property type="protein sequence ID" value="RDD80518.1"/>
    <property type="molecule type" value="Genomic_DNA"/>
</dbReference>
<dbReference type="RefSeq" id="WP_114846645.1">
    <property type="nucleotide sequence ID" value="NZ_JBHSPE010000025.1"/>
</dbReference>
<dbReference type="OrthoDB" id="511700at2"/>
<feature type="signal peptide" evidence="1">
    <location>
        <begin position="1"/>
        <end position="19"/>
    </location>
</feature>
<sequence length="239" mass="26406">MRRTLFLGWLITACATAHAASLQISQVMIELRANENAYGITLRNPGEQPLYGQVRVFRWDQSVDDDALTPTQDLMASPPILQIAAQGEQQVRLIRRDAQPVTAEQSYRILIDEIPPPETAAINGVNIRLRYSVPVFVEPPGAPGQPILSWQVLRDDRGWLLRVSNTGSRRGQIGTVQLTTAAGKTYTVGKGLLGYALPGRTRQWKVDVDEGADMRGTLKLRAYVNALPLEALVSIDPRL</sequence>
<dbReference type="Gene3D" id="2.60.40.10">
    <property type="entry name" value="Immunoglobulins"/>
    <property type="match status" value="1"/>
</dbReference>
<dbReference type="AlphaFoldDB" id="A0A369ULC0"/>
<dbReference type="Pfam" id="PF00345">
    <property type="entry name" value="PapD_N"/>
    <property type="match status" value="1"/>
</dbReference>
<keyword evidence="4" id="KW-1185">Reference proteome</keyword>
<protein>
    <submittedName>
        <fullName evidence="3">Molecular chaperone</fullName>
    </submittedName>
</protein>
<evidence type="ECO:0000256" key="1">
    <source>
        <dbReference type="SAM" id="SignalP"/>
    </source>
</evidence>
<reference evidence="3 4" key="1">
    <citation type="submission" date="2018-07" db="EMBL/GenBank/DDBJ databases">
        <title>Dyella tabacisoli L4-6T, whole genome shotgun sequence.</title>
        <authorList>
            <person name="Zhou X.-K."/>
            <person name="Li W.-J."/>
            <person name="Duan Y.-Q."/>
        </authorList>
    </citation>
    <scope>NUCLEOTIDE SEQUENCE [LARGE SCALE GENOMIC DNA]</scope>
    <source>
        <strain evidence="3 4">L4-6</strain>
    </source>
</reference>
<dbReference type="InterPro" id="IPR016147">
    <property type="entry name" value="Pili_assmbl_chaperone_N"/>
</dbReference>
<evidence type="ECO:0000313" key="4">
    <source>
        <dbReference type="Proteomes" id="UP000253782"/>
    </source>
</evidence>
<gene>
    <name evidence="3" type="ORF">DVJ77_16680</name>
</gene>
<evidence type="ECO:0000259" key="2">
    <source>
        <dbReference type="Pfam" id="PF00345"/>
    </source>
</evidence>
<dbReference type="GO" id="GO:0071555">
    <property type="term" value="P:cell wall organization"/>
    <property type="evidence" value="ECO:0007669"/>
    <property type="project" value="InterPro"/>
</dbReference>
<dbReference type="PANTHER" id="PTHR30251">
    <property type="entry name" value="PILUS ASSEMBLY CHAPERONE"/>
    <property type="match status" value="1"/>
</dbReference>
<evidence type="ECO:0000313" key="3">
    <source>
        <dbReference type="EMBL" id="RDD80518.1"/>
    </source>
</evidence>
<organism evidence="3 4">
    <name type="scientific">Dyella tabacisoli</name>
    <dbReference type="NCBI Taxonomy" id="2282381"/>
    <lineage>
        <taxon>Bacteria</taxon>
        <taxon>Pseudomonadati</taxon>
        <taxon>Pseudomonadota</taxon>
        <taxon>Gammaproteobacteria</taxon>
        <taxon>Lysobacterales</taxon>
        <taxon>Rhodanobacteraceae</taxon>
        <taxon>Dyella</taxon>
    </lineage>
</organism>
<name>A0A369ULC0_9GAMM</name>
<comment type="caution">
    <text evidence="3">The sequence shown here is derived from an EMBL/GenBank/DDBJ whole genome shotgun (WGS) entry which is preliminary data.</text>
</comment>
<feature type="chain" id="PRO_5017066973" evidence="1">
    <location>
        <begin position="20"/>
        <end position="239"/>
    </location>
</feature>
<dbReference type="SUPFAM" id="SSF49354">
    <property type="entry name" value="PapD-like"/>
    <property type="match status" value="1"/>
</dbReference>
<dbReference type="Proteomes" id="UP000253782">
    <property type="component" value="Unassembled WGS sequence"/>
</dbReference>
<dbReference type="InterPro" id="IPR050643">
    <property type="entry name" value="Periplasmic_pilus_chap"/>
</dbReference>
<dbReference type="GO" id="GO:0030288">
    <property type="term" value="C:outer membrane-bounded periplasmic space"/>
    <property type="evidence" value="ECO:0007669"/>
    <property type="project" value="InterPro"/>
</dbReference>
<proteinExistence type="predicted"/>
<keyword evidence="1" id="KW-0732">Signal</keyword>